<evidence type="ECO:0000313" key="10">
    <source>
        <dbReference type="EMBL" id="KIY01201.1"/>
    </source>
</evidence>
<gene>
    <name evidence="10" type="ORF">Z520_02753</name>
</gene>
<keyword evidence="2" id="KW-0479">Metal-binding</keyword>
<dbReference type="Gene3D" id="3.30.160.60">
    <property type="entry name" value="Classic Zinc Finger"/>
    <property type="match status" value="2"/>
</dbReference>
<dbReference type="InterPro" id="IPR036236">
    <property type="entry name" value="Znf_C2H2_sf"/>
</dbReference>
<dbReference type="PROSITE" id="PS50157">
    <property type="entry name" value="ZINC_FINGER_C2H2_2"/>
    <property type="match status" value="5"/>
</dbReference>
<feature type="compositionally biased region" description="Low complexity" evidence="8">
    <location>
        <begin position="128"/>
        <end position="141"/>
    </location>
</feature>
<evidence type="ECO:0000256" key="8">
    <source>
        <dbReference type="SAM" id="MobiDB-lite"/>
    </source>
</evidence>
<dbReference type="PROSITE" id="PS00028">
    <property type="entry name" value="ZINC_FINGER_C2H2_1"/>
    <property type="match status" value="3"/>
</dbReference>
<evidence type="ECO:0000256" key="3">
    <source>
        <dbReference type="ARBA" id="ARBA00022737"/>
    </source>
</evidence>
<evidence type="ECO:0000259" key="9">
    <source>
        <dbReference type="PROSITE" id="PS50157"/>
    </source>
</evidence>
<dbReference type="GeneID" id="27708499"/>
<sequence length="439" mass="48658">MDMLDAPFVNREFPLFDPAFVSPELSGNIPTYFDPPCAGSHNDNSEPSTAHSDLSVPGQERYVEAAFGIDSNGVGDFCACNCGAGCAFSQPWQVSYESVEGIIFQNAITQHDIAHTASTFESWSPMGTSASYSSATSPSAPWDETGRNSFSTIMPGFPVQSDHQPDGETEPISPERQKAKKKRDRGPAICPVCSKVFDKPCLLREHIREHGHQYSCSRCQQTFAEAGNLAMHMKMHDAGPYVCQTCTKVFLKAANYRRHLKCHDENRQKKKCPEEGCDKTYSFSGCLNRHIKSHYADYRCGDCDKFFNRADLRDRHQGKHCQKARERRAAEGSLLVRPLYARTELSQAYHQADEQVHVPVRLQAQPQAQAQNLIMHQQPSTAVVQGLMPEHHLNPVQTQGHVQVATPPALLQQAAAQMGHQAFIGSGQWLGVQPAGYGL</sequence>
<dbReference type="Proteomes" id="UP000053411">
    <property type="component" value="Unassembled WGS sequence"/>
</dbReference>
<evidence type="ECO:0000256" key="5">
    <source>
        <dbReference type="ARBA" id="ARBA00022833"/>
    </source>
</evidence>
<dbReference type="InterPro" id="IPR013087">
    <property type="entry name" value="Znf_C2H2_type"/>
</dbReference>
<accession>A0A0D2HGY7</accession>
<proteinExistence type="predicted"/>
<dbReference type="EMBL" id="KN848065">
    <property type="protein sequence ID" value="KIY01201.1"/>
    <property type="molecule type" value="Genomic_DNA"/>
</dbReference>
<dbReference type="PANTHER" id="PTHR16515:SF49">
    <property type="entry name" value="GASTRULA ZINC FINGER PROTEIN XLCGF49.1-LIKE-RELATED"/>
    <property type="match status" value="1"/>
</dbReference>
<keyword evidence="3" id="KW-0677">Repeat</keyword>
<dbReference type="GO" id="GO:0008270">
    <property type="term" value="F:zinc ion binding"/>
    <property type="evidence" value="ECO:0007669"/>
    <property type="project" value="UniProtKB-KW"/>
</dbReference>
<dbReference type="InterPro" id="IPR050331">
    <property type="entry name" value="Zinc_finger"/>
</dbReference>
<evidence type="ECO:0000256" key="2">
    <source>
        <dbReference type="ARBA" id="ARBA00022723"/>
    </source>
</evidence>
<organism evidence="10 11">
    <name type="scientific">Fonsecaea multimorphosa CBS 102226</name>
    <dbReference type="NCBI Taxonomy" id="1442371"/>
    <lineage>
        <taxon>Eukaryota</taxon>
        <taxon>Fungi</taxon>
        <taxon>Dikarya</taxon>
        <taxon>Ascomycota</taxon>
        <taxon>Pezizomycotina</taxon>
        <taxon>Eurotiomycetes</taxon>
        <taxon>Chaetothyriomycetidae</taxon>
        <taxon>Chaetothyriales</taxon>
        <taxon>Herpotrichiellaceae</taxon>
        <taxon>Fonsecaea</taxon>
    </lineage>
</organism>
<feature type="domain" description="C2H2-type" evidence="9">
    <location>
        <begin position="270"/>
        <end position="299"/>
    </location>
</feature>
<evidence type="ECO:0000256" key="7">
    <source>
        <dbReference type="PROSITE-ProRule" id="PRU00042"/>
    </source>
</evidence>
<dbReference type="PANTHER" id="PTHR16515">
    <property type="entry name" value="PR DOMAIN ZINC FINGER PROTEIN"/>
    <property type="match status" value="1"/>
</dbReference>
<dbReference type="SUPFAM" id="SSF57667">
    <property type="entry name" value="beta-beta-alpha zinc fingers"/>
    <property type="match status" value="3"/>
</dbReference>
<name>A0A0D2HGY7_9EURO</name>
<dbReference type="GO" id="GO:0005634">
    <property type="term" value="C:nucleus"/>
    <property type="evidence" value="ECO:0007669"/>
    <property type="project" value="UniProtKB-SubCell"/>
</dbReference>
<evidence type="ECO:0000313" key="11">
    <source>
        <dbReference type="Proteomes" id="UP000053411"/>
    </source>
</evidence>
<dbReference type="RefSeq" id="XP_016635323.1">
    <property type="nucleotide sequence ID" value="XM_016773266.1"/>
</dbReference>
<feature type="region of interest" description="Disordered" evidence="8">
    <location>
        <begin position="128"/>
        <end position="183"/>
    </location>
</feature>
<keyword evidence="6" id="KW-0539">Nucleus</keyword>
<dbReference type="STRING" id="1442371.A0A0D2HGY7"/>
<dbReference type="OrthoDB" id="4748970at2759"/>
<evidence type="ECO:0000256" key="4">
    <source>
        <dbReference type="ARBA" id="ARBA00022771"/>
    </source>
</evidence>
<evidence type="ECO:0000256" key="6">
    <source>
        <dbReference type="ARBA" id="ARBA00023242"/>
    </source>
</evidence>
<dbReference type="GO" id="GO:0010468">
    <property type="term" value="P:regulation of gene expression"/>
    <property type="evidence" value="ECO:0007669"/>
    <property type="project" value="TreeGrafter"/>
</dbReference>
<dbReference type="VEuPathDB" id="FungiDB:Z520_02753"/>
<feature type="domain" description="C2H2-type" evidence="9">
    <location>
        <begin position="214"/>
        <end position="236"/>
    </location>
</feature>
<keyword evidence="4 7" id="KW-0863">Zinc-finger</keyword>
<feature type="domain" description="C2H2-type" evidence="9">
    <location>
        <begin position="188"/>
        <end position="215"/>
    </location>
</feature>
<evidence type="ECO:0000256" key="1">
    <source>
        <dbReference type="ARBA" id="ARBA00004123"/>
    </source>
</evidence>
<dbReference type="SMART" id="SM00355">
    <property type="entry name" value="ZnF_C2H2"/>
    <property type="match status" value="5"/>
</dbReference>
<dbReference type="Pfam" id="PF00096">
    <property type="entry name" value="zf-C2H2"/>
    <property type="match status" value="4"/>
</dbReference>
<reference evidence="10 11" key="1">
    <citation type="submission" date="2015-01" db="EMBL/GenBank/DDBJ databases">
        <title>The Genome Sequence of Fonsecaea multimorphosa CBS 102226.</title>
        <authorList>
            <consortium name="The Broad Institute Genomics Platform"/>
            <person name="Cuomo C."/>
            <person name="de Hoog S."/>
            <person name="Gorbushina A."/>
            <person name="Stielow B."/>
            <person name="Teixiera M."/>
            <person name="Abouelleil A."/>
            <person name="Chapman S.B."/>
            <person name="Priest M."/>
            <person name="Young S.K."/>
            <person name="Wortman J."/>
            <person name="Nusbaum C."/>
            <person name="Birren B."/>
        </authorList>
    </citation>
    <scope>NUCLEOTIDE SEQUENCE [LARGE SCALE GENOMIC DNA]</scope>
    <source>
        <strain evidence="10 11">CBS 102226</strain>
    </source>
</reference>
<comment type="subcellular location">
    <subcellularLocation>
        <location evidence="1">Nucleus</location>
    </subcellularLocation>
</comment>
<protein>
    <recommendedName>
        <fullName evidence="9">C2H2-type domain-containing protein</fullName>
    </recommendedName>
</protein>
<keyword evidence="5" id="KW-0862">Zinc</keyword>
<feature type="domain" description="C2H2-type" evidence="9">
    <location>
        <begin position="241"/>
        <end position="268"/>
    </location>
</feature>
<feature type="domain" description="C2H2-type" evidence="9">
    <location>
        <begin position="298"/>
        <end position="325"/>
    </location>
</feature>
<dbReference type="AlphaFoldDB" id="A0A0D2HGY7"/>
<keyword evidence="11" id="KW-1185">Reference proteome</keyword>